<dbReference type="Pfam" id="PF00754">
    <property type="entry name" value="F5_F8_type_C"/>
    <property type="match status" value="1"/>
</dbReference>
<feature type="compositionally biased region" description="Low complexity" evidence="1">
    <location>
        <begin position="217"/>
        <end position="233"/>
    </location>
</feature>
<dbReference type="InterPro" id="IPR000421">
    <property type="entry name" value="FA58C"/>
</dbReference>
<feature type="region of interest" description="Disordered" evidence="1">
    <location>
        <begin position="213"/>
        <end position="258"/>
    </location>
</feature>
<feature type="compositionally biased region" description="Low complexity" evidence="1">
    <location>
        <begin position="149"/>
        <end position="164"/>
    </location>
</feature>
<dbReference type="InterPro" id="IPR008979">
    <property type="entry name" value="Galactose-bd-like_sf"/>
</dbReference>
<dbReference type="Gene3D" id="2.60.120.260">
    <property type="entry name" value="Galactose-binding domain-like"/>
    <property type="match status" value="1"/>
</dbReference>
<organism evidence="4 5">
    <name type="scientific">Nocardia testacea</name>
    <dbReference type="NCBI Taxonomy" id="248551"/>
    <lineage>
        <taxon>Bacteria</taxon>
        <taxon>Bacillati</taxon>
        <taxon>Actinomycetota</taxon>
        <taxon>Actinomycetes</taxon>
        <taxon>Mycobacteriales</taxon>
        <taxon>Nocardiaceae</taxon>
        <taxon>Nocardia</taxon>
    </lineage>
</organism>
<feature type="compositionally biased region" description="Low complexity" evidence="1">
    <location>
        <begin position="49"/>
        <end position="62"/>
    </location>
</feature>
<dbReference type="EMBL" id="JBIRYL010000023">
    <property type="protein sequence ID" value="MFI2234247.1"/>
    <property type="molecule type" value="Genomic_DNA"/>
</dbReference>
<comment type="caution">
    <text evidence="4">The sequence shown here is derived from an EMBL/GenBank/DDBJ whole genome shotgun (WGS) entry which is preliminary data.</text>
</comment>
<dbReference type="SUPFAM" id="SSF49785">
    <property type="entry name" value="Galactose-binding domain-like"/>
    <property type="match status" value="1"/>
</dbReference>
<feature type="compositionally biased region" description="Basic and acidic residues" evidence="1">
    <location>
        <begin position="165"/>
        <end position="178"/>
    </location>
</feature>
<gene>
    <name evidence="4" type="ORF">ACH49Z_30810</name>
</gene>
<keyword evidence="2" id="KW-0812">Transmembrane</keyword>
<protein>
    <submittedName>
        <fullName evidence="4">Discoidin domain-containing protein</fullName>
    </submittedName>
</protein>
<proteinExistence type="predicted"/>
<evidence type="ECO:0000313" key="5">
    <source>
        <dbReference type="Proteomes" id="UP001611494"/>
    </source>
</evidence>
<evidence type="ECO:0000313" key="4">
    <source>
        <dbReference type="EMBL" id="MFI2234247.1"/>
    </source>
</evidence>
<evidence type="ECO:0000256" key="1">
    <source>
        <dbReference type="SAM" id="MobiDB-lite"/>
    </source>
</evidence>
<name>A0ABW7W635_9NOCA</name>
<evidence type="ECO:0000259" key="3">
    <source>
        <dbReference type="Pfam" id="PF00754"/>
    </source>
</evidence>
<accession>A0ABW7W635</accession>
<evidence type="ECO:0000256" key="2">
    <source>
        <dbReference type="SAM" id="Phobius"/>
    </source>
</evidence>
<sequence length="382" mass="40095">MPDADSGDVFLRNRGAILDALLADPAFGLTGNVPDEESPAPEAEPTPGPAASEIAFDESLLASPPPVPPAPRVRETSADIDETPPPVSVRSPAAEPDSGSAASRPRRSTAGPSASERINALLSGQMPDTRGSSFASDNAERVADRLNSTAPPEAEAEQATAPETARPERQSPQEMAREVADQLRKPRVALAVAAVVALVIVLLLVVTGGKEEADTKPLAVTPAPTQPLPQTTTEATGGSIEPESAESKCPSGGTDGMDAFSGEPDKAWSCPRAYKIDGQVLRIDLGKKYEIDSIAIVPGWDHVGTDGTDQWTKFRTVSRVSYQLNDEDKTTYTQETLDQRSLVVTQLEPPIEASEITLTVLKSSGDSSANTVAISSIVITGQ</sequence>
<keyword evidence="2" id="KW-1133">Transmembrane helix</keyword>
<dbReference type="RefSeq" id="WP_039827799.1">
    <property type="nucleotide sequence ID" value="NZ_JBIRYL010000023.1"/>
</dbReference>
<feature type="transmembrane region" description="Helical" evidence="2">
    <location>
        <begin position="188"/>
        <end position="206"/>
    </location>
</feature>
<feature type="region of interest" description="Disordered" evidence="1">
    <location>
        <begin position="27"/>
        <end position="178"/>
    </location>
</feature>
<reference evidence="4 5" key="1">
    <citation type="submission" date="2024-10" db="EMBL/GenBank/DDBJ databases">
        <title>The Natural Products Discovery Center: Release of the First 8490 Sequenced Strains for Exploring Actinobacteria Biosynthetic Diversity.</title>
        <authorList>
            <person name="Kalkreuter E."/>
            <person name="Kautsar S.A."/>
            <person name="Yang D."/>
            <person name="Bader C.D."/>
            <person name="Teijaro C.N."/>
            <person name="Fluegel L."/>
            <person name="Davis C.M."/>
            <person name="Simpson J.R."/>
            <person name="Lauterbach L."/>
            <person name="Steele A.D."/>
            <person name="Gui C."/>
            <person name="Meng S."/>
            <person name="Li G."/>
            <person name="Viehrig K."/>
            <person name="Ye F."/>
            <person name="Su P."/>
            <person name="Kiefer A.F."/>
            <person name="Nichols A."/>
            <person name="Cepeda A.J."/>
            <person name="Yan W."/>
            <person name="Fan B."/>
            <person name="Jiang Y."/>
            <person name="Adhikari A."/>
            <person name="Zheng C.-J."/>
            <person name="Schuster L."/>
            <person name="Cowan T.M."/>
            <person name="Smanski M.J."/>
            <person name="Chevrette M.G."/>
            <person name="De Carvalho L.P.S."/>
            <person name="Shen B."/>
        </authorList>
    </citation>
    <scope>NUCLEOTIDE SEQUENCE [LARGE SCALE GENOMIC DNA]</scope>
    <source>
        <strain evidence="4 5">NPDC019377</strain>
    </source>
</reference>
<feature type="domain" description="F5/8 type C" evidence="3">
    <location>
        <begin position="252"/>
        <end position="366"/>
    </location>
</feature>
<keyword evidence="2" id="KW-0472">Membrane</keyword>
<dbReference type="Proteomes" id="UP001611494">
    <property type="component" value="Unassembled WGS sequence"/>
</dbReference>
<keyword evidence="5" id="KW-1185">Reference proteome</keyword>